<evidence type="ECO:0000256" key="4">
    <source>
        <dbReference type="ARBA" id="ARBA00013126"/>
    </source>
</evidence>
<comment type="similarity">
    <text evidence="3">Belongs to the isocitrate and isopropylmalate dehydrogenases family.</text>
</comment>
<keyword evidence="6 11" id="KW-0560">Oxidoreductase</keyword>
<dbReference type="EMBL" id="JAEKNR010000124">
    <property type="protein sequence ID" value="MBJ7598735.1"/>
    <property type="molecule type" value="Genomic_DNA"/>
</dbReference>
<evidence type="ECO:0000256" key="7">
    <source>
        <dbReference type="ARBA" id="ARBA00023027"/>
    </source>
</evidence>
<organism evidence="11 12">
    <name type="scientific">Candidatus Nephthysia bennettiae</name>
    <dbReference type="NCBI Taxonomy" id="3127016"/>
    <lineage>
        <taxon>Bacteria</taxon>
        <taxon>Bacillati</taxon>
        <taxon>Candidatus Dormiibacterota</taxon>
        <taxon>Candidatus Dormibacteria</taxon>
        <taxon>Candidatus Dormibacterales</taxon>
        <taxon>Candidatus Dormibacteraceae</taxon>
        <taxon>Candidatus Nephthysia</taxon>
    </lineage>
</organism>
<sequence>MAPRVAVIAGDGVGKEVVPEGIKVVSSLSLGFQFDELPWGCEYRERTGRMMPADALATLARYDAIYLGAIGWPTVPDHVSLWECLLPIRKTFEQYVNLRPVRLPPGIRSPLAGRGPADVDMLFIRENTEGEYSGTGGRVHVGTPAEVAVEVPVFTRRAIERCARYALDRARERRGRLVSVTKSNASRYSYVLWDEVVDGLAHEYEDVQVERVHVDAMAARMVLRPDSVDVVVASNLFGDILTDLGAALQGSLGLAASGNLAVDGAGPSMFEPVHGSAPDIAGRGRANPMGAVWSAALMLRHLGYGEEADRVERAIDSVCEDGRVLTGDLGGTASTAEVGNALVAAL</sequence>
<evidence type="ECO:0000256" key="6">
    <source>
        <dbReference type="ARBA" id="ARBA00023002"/>
    </source>
</evidence>
<dbReference type="SUPFAM" id="SSF53659">
    <property type="entry name" value="Isocitrate/Isopropylmalate dehydrogenase-like"/>
    <property type="match status" value="1"/>
</dbReference>
<dbReference type="InterPro" id="IPR011829">
    <property type="entry name" value="TTC_DH"/>
</dbReference>
<dbReference type="RefSeq" id="WP_338201941.1">
    <property type="nucleotide sequence ID" value="NZ_JAEKNR010000124.1"/>
</dbReference>
<evidence type="ECO:0000259" key="10">
    <source>
        <dbReference type="SMART" id="SM01329"/>
    </source>
</evidence>
<dbReference type="SMART" id="SM01329">
    <property type="entry name" value="Iso_dh"/>
    <property type="match status" value="1"/>
</dbReference>
<evidence type="ECO:0000256" key="1">
    <source>
        <dbReference type="ARBA" id="ARBA00001936"/>
    </source>
</evidence>
<accession>A0A934K5E7</accession>
<keyword evidence="8" id="KW-0464">Manganese</keyword>
<comment type="cofactor">
    <cofactor evidence="2">
        <name>Mg(2+)</name>
        <dbReference type="ChEBI" id="CHEBI:18420"/>
    </cofactor>
</comment>
<dbReference type="PANTHER" id="PTHR43275:SF1">
    <property type="entry name" value="D-MALATE DEHYDROGENASE [DECARBOXYLATING]"/>
    <property type="match status" value="1"/>
</dbReference>
<dbReference type="AlphaFoldDB" id="A0A934K5E7"/>
<dbReference type="GO" id="GO:0046553">
    <property type="term" value="F:D-malate dehydrogenase (decarboxylating) (NAD+) activity"/>
    <property type="evidence" value="ECO:0007669"/>
    <property type="project" value="UniProtKB-EC"/>
</dbReference>
<protein>
    <recommendedName>
        <fullName evidence="4">D-malate dehydrogenase (decarboxylating)</fullName>
        <ecNumber evidence="4">1.1.1.83</ecNumber>
    </recommendedName>
</protein>
<dbReference type="NCBIfam" id="TIGR02089">
    <property type="entry name" value="TTC"/>
    <property type="match status" value="1"/>
</dbReference>
<dbReference type="Gene3D" id="3.40.718.10">
    <property type="entry name" value="Isopropylmalate Dehydrogenase"/>
    <property type="match status" value="1"/>
</dbReference>
<dbReference type="Pfam" id="PF00180">
    <property type="entry name" value="Iso_dh"/>
    <property type="match status" value="1"/>
</dbReference>
<dbReference type="InterPro" id="IPR050501">
    <property type="entry name" value="ICDH/IPMDH"/>
</dbReference>
<comment type="caution">
    <text evidence="11">The sequence shown here is derived from an EMBL/GenBank/DDBJ whole genome shotgun (WGS) entry which is preliminary data.</text>
</comment>
<comment type="cofactor">
    <cofactor evidence="1">
        <name>Mn(2+)</name>
        <dbReference type="ChEBI" id="CHEBI:29035"/>
    </cofactor>
</comment>
<evidence type="ECO:0000256" key="9">
    <source>
        <dbReference type="ARBA" id="ARBA00049301"/>
    </source>
</evidence>
<proteinExistence type="inferred from homology"/>
<keyword evidence="5" id="KW-0479">Metal-binding</keyword>
<dbReference type="InterPro" id="IPR024084">
    <property type="entry name" value="IsoPropMal-DH-like_dom"/>
</dbReference>
<evidence type="ECO:0000256" key="3">
    <source>
        <dbReference type="ARBA" id="ARBA00007769"/>
    </source>
</evidence>
<dbReference type="GO" id="GO:0046872">
    <property type="term" value="F:metal ion binding"/>
    <property type="evidence" value="ECO:0007669"/>
    <property type="project" value="UniProtKB-KW"/>
</dbReference>
<name>A0A934K5E7_9BACT</name>
<dbReference type="PROSITE" id="PS00470">
    <property type="entry name" value="IDH_IMDH"/>
    <property type="match status" value="1"/>
</dbReference>
<evidence type="ECO:0000256" key="8">
    <source>
        <dbReference type="ARBA" id="ARBA00023211"/>
    </source>
</evidence>
<dbReference type="EC" id="1.1.1.83" evidence="4"/>
<keyword evidence="7" id="KW-0520">NAD</keyword>
<comment type="catalytic activity">
    <reaction evidence="9">
        <text>(R)-malate + NAD(+) = pyruvate + CO2 + NADH</text>
        <dbReference type="Rhea" id="RHEA:18365"/>
        <dbReference type="ChEBI" id="CHEBI:15361"/>
        <dbReference type="ChEBI" id="CHEBI:15588"/>
        <dbReference type="ChEBI" id="CHEBI:16526"/>
        <dbReference type="ChEBI" id="CHEBI:57540"/>
        <dbReference type="ChEBI" id="CHEBI:57945"/>
        <dbReference type="EC" id="1.1.1.83"/>
    </reaction>
</comment>
<feature type="domain" description="Isopropylmalate dehydrogenase-like" evidence="10">
    <location>
        <begin position="4"/>
        <end position="342"/>
    </location>
</feature>
<evidence type="ECO:0000313" key="11">
    <source>
        <dbReference type="EMBL" id="MBJ7598735.1"/>
    </source>
</evidence>
<dbReference type="Proteomes" id="UP000612893">
    <property type="component" value="Unassembled WGS sequence"/>
</dbReference>
<evidence type="ECO:0000256" key="5">
    <source>
        <dbReference type="ARBA" id="ARBA00022723"/>
    </source>
</evidence>
<gene>
    <name evidence="11" type="ORF">JF922_11715</name>
</gene>
<evidence type="ECO:0000256" key="2">
    <source>
        <dbReference type="ARBA" id="ARBA00001946"/>
    </source>
</evidence>
<dbReference type="PANTHER" id="PTHR43275">
    <property type="entry name" value="D-MALATE DEHYDROGENASE [DECARBOXYLATING]"/>
    <property type="match status" value="1"/>
</dbReference>
<dbReference type="InterPro" id="IPR019818">
    <property type="entry name" value="IsoCit/isopropylmalate_DH_CS"/>
</dbReference>
<keyword evidence="12" id="KW-1185">Reference proteome</keyword>
<evidence type="ECO:0000313" key="12">
    <source>
        <dbReference type="Proteomes" id="UP000612893"/>
    </source>
</evidence>
<reference evidence="11" key="1">
    <citation type="submission" date="2020-10" db="EMBL/GenBank/DDBJ databases">
        <title>Ca. Dormibacterota MAGs.</title>
        <authorList>
            <person name="Montgomery K."/>
        </authorList>
    </citation>
    <scope>NUCLEOTIDE SEQUENCE [LARGE SCALE GENOMIC DNA]</scope>
    <source>
        <strain evidence="11">SC8812_S17_10</strain>
    </source>
</reference>